<evidence type="ECO:0000256" key="1">
    <source>
        <dbReference type="ARBA" id="ARBA00022801"/>
    </source>
</evidence>
<dbReference type="PANTHER" id="PTHR43156">
    <property type="entry name" value="STAGE II SPORULATION PROTEIN E-RELATED"/>
    <property type="match status" value="1"/>
</dbReference>
<keyword evidence="1" id="KW-0378">Hydrolase</keyword>
<proteinExistence type="predicted"/>
<protein>
    <submittedName>
        <fullName evidence="4">Serine/threonine-protein phosphatase</fullName>
    </submittedName>
</protein>
<accession>A0A7H1PVD2</accession>
<dbReference type="SUPFAM" id="SSF81606">
    <property type="entry name" value="PP2C-like"/>
    <property type="match status" value="1"/>
</dbReference>
<dbReference type="InterPro" id="IPR052016">
    <property type="entry name" value="Bact_Sigma-Reg"/>
</dbReference>
<dbReference type="InterPro" id="IPR036457">
    <property type="entry name" value="PPM-type-like_dom_sf"/>
</dbReference>
<dbReference type="InterPro" id="IPR001932">
    <property type="entry name" value="PPM-type_phosphatase-like_dom"/>
</dbReference>
<dbReference type="EMBL" id="CP051006">
    <property type="protein sequence ID" value="QNT92012.1"/>
    <property type="molecule type" value="Genomic_DNA"/>
</dbReference>
<keyword evidence="2" id="KW-1133">Transmembrane helix</keyword>
<keyword evidence="2" id="KW-0812">Transmembrane</keyword>
<keyword evidence="2" id="KW-0472">Membrane</keyword>
<dbReference type="FunFam" id="3.60.40.10:FF:000058">
    <property type="entry name" value="Stage II sporulation protein E"/>
    <property type="match status" value="1"/>
</dbReference>
<dbReference type="Proteomes" id="UP000516422">
    <property type="component" value="Chromosome"/>
</dbReference>
<dbReference type="AlphaFoldDB" id="A0A7H1PVD2"/>
<evidence type="ECO:0000256" key="2">
    <source>
        <dbReference type="SAM" id="Phobius"/>
    </source>
</evidence>
<dbReference type="GO" id="GO:0016791">
    <property type="term" value="F:phosphatase activity"/>
    <property type="evidence" value="ECO:0007669"/>
    <property type="project" value="TreeGrafter"/>
</dbReference>
<evidence type="ECO:0000259" key="3">
    <source>
        <dbReference type="SMART" id="SM00331"/>
    </source>
</evidence>
<gene>
    <name evidence="4" type="ORF">HEP81_01683</name>
</gene>
<dbReference type="SMART" id="SM00331">
    <property type="entry name" value="PP2C_SIG"/>
    <property type="match status" value="1"/>
</dbReference>
<name>A0A7H1PVD2_9ACTN</name>
<dbReference type="KEGG" id="sgf:HEP81_01683"/>
<dbReference type="PANTHER" id="PTHR43156:SF2">
    <property type="entry name" value="STAGE II SPORULATION PROTEIN E"/>
    <property type="match status" value="1"/>
</dbReference>
<sequence>MLLAVGSLRSSWLSRRCSLDYMNVRRREAGVRRPWQSKQALLAVPIVLIVVITAVDQLVPEDVHLSPLLVVAPAITIAFAGPWLTALVGFLTVVAQAYIGWHFNVLMTRNVLVQILALAVMSALAVLFCVVRERHRRQLARVRTVAEATQHVLLWPLPDQLGSVQVAVLYLAAEDEAQIGGDLYAATSTEDGVRIMIGDVRGKGLPAIGEAALLIGAFREADHEHAGLAQLAAALERSVTRNLASLAPAEENEERFATALLVEIPEEDGIARIVSCGHPPPLLISADGVTLVPVNPAPPLGTGSLGPVIYTVETFSFQPGDTLLLYTDGVIEARGTDGGFYPLVERAAQWTGYSPEKLVHFLRCDLLAHTGGCLDDDAAVIALCRSRSTHGQHLEMRR</sequence>
<feature type="transmembrane region" description="Helical" evidence="2">
    <location>
        <begin position="111"/>
        <end position="131"/>
    </location>
</feature>
<feature type="transmembrane region" description="Helical" evidence="2">
    <location>
        <begin position="71"/>
        <end position="99"/>
    </location>
</feature>
<organism evidence="4 5">
    <name type="scientific">Streptomyces griseofuscus</name>
    <dbReference type="NCBI Taxonomy" id="146922"/>
    <lineage>
        <taxon>Bacteria</taxon>
        <taxon>Bacillati</taxon>
        <taxon>Actinomycetota</taxon>
        <taxon>Actinomycetes</taxon>
        <taxon>Kitasatosporales</taxon>
        <taxon>Streptomycetaceae</taxon>
        <taxon>Streptomyces</taxon>
    </lineage>
</organism>
<feature type="transmembrane region" description="Helical" evidence="2">
    <location>
        <begin position="40"/>
        <end position="59"/>
    </location>
</feature>
<dbReference type="Pfam" id="PF07228">
    <property type="entry name" value="SpoIIE"/>
    <property type="match status" value="1"/>
</dbReference>
<feature type="domain" description="PPM-type phosphatase" evidence="3">
    <location>
        <begin position="164"/>
        <end position="385"/>
    </location>
</feature>
<reference evidence="4 5" key="1">
    <citation type="submission" date="2020-04" db="EMBL/GenBank/DDBJ databases">
        <title>Characterization and engineering of Streptomyces griseofuscus DSM40191 as a potential heterologous host for expression of BGCs.</title>
        <authorList>
            <person name="Gren T."/>
            <person name="Whitford C.M."/>
            <person name="Mohite O.S."/>
            <person name="Joergensen T.S."/>
            <person name="Nielsen J.B."/>
            <person name="Lee S.Y."/>
            <person name="Weber T."/>
        </authorList>
    </citation>
    <scope>NUCLEOTIDE SEQUENCE [LARGE SCALE GENOMIC DNA]</scope>
    <source>
        <strain evidence="4 5">DSM 40191</strain>
    </source>
</reference>
<evidence type="ECO:0000313" key="5">
    <source>
        <dbReference type="Proteomes" id="UP000516422"/>
    </source>
</evidence>
<evidence type="ECO:0000313" key="4">
    <source>
        <dbReference type="EMBL" id="QNT92012.1"/>
    </source>
</evidence>
<dbReference type="Gene3D" id="3.60.40.10">
    <property type="entry name" value="PPM-type phosphatase domain"/>
    <property type="match status" value="1"/>
</dbReference>